<dbReference type="SUPFAM" id="SSF81296">
    <property type="entry name" value="E set domains"/>
    <property type="match status" value="1"/>
</dbReference>
<dbReference type="InterPro" id="IPR003172">
    <property type="entry name" value="ML_dom"/>
</dbReference>
<evidence type="ECO:0000256" key="5">
    <source>
        <dbReference type="ARBA" id="ARBA00022729"/>
    </source>
</evidence>
<feature type="domain" description="MD-2-related lipid-recognition" evidence="7">
    <location>
        <begin position="14"/>
        <end position="118"/>
    </location>
</feature>
<dbReference type="SMART" id="SM00737">
    <property type="entry name" value="ML"/>
    <property type="match status" value="1"/>
</dbReference>
<name>A0ABQ7H1K8_DUNSA</name>
<evidence type="ECO:0000313" key="9">
    <source>
        <dbReference type="Proteomes" id="UP000815325"/>
    </source>
</evidence>
<sequence length="150" mass="15634">MNAKAVTIYPILLGVEVALSPDPGLIGTPATFKINGMLKEDVTGGAVGIEVSFSGVPIFATSEDLCNKFAGACPRPAGPVDITIVEALPPIAPPGFYGLRLTAQDQAGTDLLCLTVDFELQLPSGNDAGEAESRADVKRIDQGWKIIAPR</sequence>
<dbReference type="EMBL" id="MU069504">
    <property type="protein sequence ID" value="KAF5840745.1"/>
    <property type="molecule type" value="Genomic_DNA"/>
</dbReference>
<keyword evidence="4" id="KW-0813">Transport</keyword>
<dbReference type="InterPro" id="IPR014756">
    <property type="entry name" value="Ig_E-set"/>
</dbReference>
<evidence type="ECO:0000256" key="1">
    <source>
        <dbReference type="ARBA" id="ARBA00002053"/>
    </source>
</evidence>
<proteinExistence type="inferred from homology"/>
<keyword evidence="6" id="KW-0445">Lipid transport</keyword>
<comment type="subunit">
    <text evidence="3">Monomer.</text>
</comment>
<evidence type="ECO:0000256" key="4">
    <source>
        <dbReference type="ARBA" id="ARBA00022448"/>
    </source>
</evidence>
<dbReference type="InterPro" id="IPR039670">
    <property type="entry name" value="NPC2-like"/>
</dbReference>
<dbReference type="PANTHER" id="PTHR11306">
    <property type="entry name" value="NIEMANN PICK TYPE C2 PROTEIN NPC2-RELATED"/>
    <property type="match status" value="1"/>
</dbReference>
<gene>
    <name evidence="8" type="ORF">DUNSADRAFT_15603</name>
</gene>
<dbReference type="Proteomes" id="UP000815325">
    <property type="component" value="Unassembled WGS sequence"/>
</dbReference>
<evidence type="ECO:0000256" key="3">
    <source>
        <dbReference type="ARBA" id="ARBA00011245"/>
    </source>
</evidence>
<protein>
    <recommendedName>
        <fullName evidence="7">MD-2-related lipid-recognition domain-containing protein</fullName>
    </recommendedName>
</protein>
<comment type="similarity">
    <text evidence="2">Belongs to the NPC2 family.</text>
</comment>
<evidence type="ECO:0000313" key="8">
    <source>
        <dbReference type="EMBL" id="KAF5840745.1"/>
    </source>
</evidence>
<keyword evidence="9" id="KW-1185">Reference proteome</keyword>
<keyword evidence="5" id="KW-0732">Signal</keyword>
<organism evidence="8 9">
    <name type="scientific">Dunaliella salina</name>
    <name type="common">Green alga</name>
    <name type="synonym">Protococcus salinus</name>
    <dbReference type="NCBI Taxonomy" id="3046"/>
    <lineage>
        <taxon>Eukaryota</taxon>
        <taxon>Viridiplantae</taxon>
        <taxon>Chlorophyta</taxon>
        <taxon>core chlorophytes</taxon>
        <taxon>Chlorophyceae</taxon>
        <taxon>CS clade</taxon>
        <taxon>Chlamydomonadales</taxon>
        <taxon>Dunaliellaceae</taxon>
        <taxon>Dunaliella</taxon>
    </lineage>
</organism>
<comment type="function">
    <text evidence="1">Catalyzes the intermembrane transfer of phosphatidylglycerol and phosphatidylinositol.</text>
</comment>
<evidence type="ECO:0000256" key="6">
    <source>
        <dbReference type="ARBA" id="ARBA00023055"/>
    </source>
</evidence>
<evidence type="ECO:0000259" key="7">
    <source>
        <dbReference type="SMART" id="SM00737"/>
    </source>
</evidence>
<comment type="caution">
    <text evidence="8">The sequence shown here is derived from an EMBL/GenBank/DDBJ whole genome shotgun (WGS) entry which is preliminary data.</text>
</comment>
<accession>A0ABQ7H1K8</accession>
<dbReference type="Pfam" id="PF02221">
    <property type="entry name" value="E1_DerP2_DerF2"/>
    <property type="match status" value="1"/>
</dbReference>
<evidence type="ECO:0000256" key="2">
    <source>
        <dbReference type="ARBA" id="ARBA00006370"/>
    </source>
</evidence>
<reference evidence="8" key="1">
    <citation type="submission" date="2017-08" db="EMBL/GenBank/DDBJ databases">
        <authorList>
            <person name="Polle J.E."/>
            <person name="Barry K."/>
            <person name="Cushman J."/>
            <person name="Schmutz J."/>
            <person name="Tran D."/>
            <person name="Hathwaick L.T."/>
            <person name="Yim W.C."/>
            <person name="Jenkins J."/>
            <person name="Mckie-Krisberg Z.M."/>
            <person name="Prochnik S."/>
            <person name="Lindquist E."/>
            <person name="Dockter R.B."/>
            <person name="Adam C."/>
            <person name="Molina H."/>
            <person name="Bunkerborg J."/>
            <person name="Jin E."/>
            <person name="Buchheim M."/>
            <person name="Magnuson J."/>
        </authorList>
    </citation>
    <scope>NUCLEOTIDE SEQUENCE</scope>
    <source>
        <strain evidence="8">CCAP 19/18</strain>
    </source>
</reference>
<dbReference type="PANTHER" id="PTHR11306:SF0">
    <property type="entry name" value="PHOSPHATIDYLGLYCEROL_PHOSPHATIDYLINOSITOL TRANSFER PROTEIN"/>
    <property type="match status" value="1"/>
</dbReference>